<dbReference type="Proteomes" id="UP000752696">
    <property type="component" value="Unassembled WGS sequence"/>
</dbReference>
<proteinExistence type="predicted"/>
<organism evidence="1 2">
    <name type="scientific">Heterotrigona itama</name>
    <dbReference type="NCBI Taxonomy" id="395501"/>
    <lineage>
        <taxon>Eukaryota</taxon>
        <taxon>Metazoa</taxon>
        <taxon>Ecdysozoa</taxon>
        <taxon>Arthropoda</taxon>
        <taxon>Hexapoda</taxon>
        <taxon>Insecta</taxon>
        <taxon>Pterygota</taxon>
        <taxon>Neoptera</taxon>
        <taxon>Endopterygota</taxon>
        <taxon>Hymenoptera</taxon>
        <taxon>Apocrita</taxon>
        <taxon>Aculeata</taxon>
        <taxon>Apoidea</taxon>
        <taxon>Anthophila</taxon>
        <taxon>Apidae</taxon>
        <taxon>Heterotrigona</taxon>
    </lineage>
</organism>
<protein>
    <submittedName>
        <fullName evidence="1">Uncharacterized protein</fullName>
    </submittedName>
</protein>
<dbReference type="AlphaFoldDB" id="A0A6V7HFC8"/>
<feature type="non-terminal residue" evidence="1">
    <location>
        <position position="1"/>
    </location>
</feature>
<evidence type="ECO:0000313" key="2">
    <source>
        <dbReference type="Proteomes" id="UP000752696"/>
    </source>
</evidence>
<gene>
    <name evidence="1" type="ORF">MHI_LOCUS724669</name>
</gene>
<sequence length="98" mass="11233">MKFFPCLVEYSSSSSSDCISSCSSLDSRRKRLEHLWPKYNDGMCSLDNLALALAWLVRHLRRGQTKIYCRQRHTEDKTGGTRLGYIGLVFSARFKLAP</sequence>
<name>A0A6V7HFC8_9HYME</name>
<reference evidence="1" key="1">
    <citation type="submission" date="2020-07" db="EMBL/GenBank/DDBJ databases">
        <authorList>
            <person name="Nazaruddin N."/>
        </authorList>
    </citation>
    <scope>NUCLEOTIDE SEQUENCE</scope>
</reference>
<accession>A0A6V7HFC8</accession>
<keyword evidence="2" id="KW-1185">Reference proteome</keyword>
<comment type="caution">
    <text evidence="1">The sequence shown here is derived from an EMBL/GenBank/DDBJ whole genome shotgun (WGS) entry which is preliminary data.</text>
</comment>
<evidence type="ECO:0000313" key="1">
    <source>
        <dbReference type="EMBL" id="CAD1477401.1"/>
    </source>
</evidence>
<dbReference type="EMBL" id="CAJDYZ010009995">
    <property type="protein sequence ID" value="CAD1477401.1"/>
    <property type="molecule type" value="Genomic_DNA"/>
</dbReference>